<dbReference type="InterPro" id="IPR007372">
    <property type="entry name" value="Lipid/polyisoprenoid-bd_YceI"/>
</dbReference>
<sequence>MRHARYLIPIALATLPVVSMAAPVAYTIDPVHSQVVFNVDHNGFSRSFGRLRITEGTIVFDRDDWSKSSVQATVDLASVDMGDASWDKAVRGSSLLDSDRASTARYVSESVEKRNDDEGVVHGKLTLRGTTLPLDIPFRVNRIGKTIYGLHTVAGFSAQVTLDRTAYGMTSNRNSIGTNVSVWLEIEGIRSGEASRTSDEKETTHAPAQ</sequence>
<feature type="chain" id="PRO_5045621839" evidence="1">
    <location>
        <begin position="22"/>
        <end position="209"/>
    </location>
</feature>
<gene>
    <name evidence="3" type="ORF">IM816_13915</name>
</gene>
<dbReference type="PANTHER" id="PTHR34406">
    <property type="entry name" value="PROTEIN YCEI"/>
    <property type="match status" value="1"/>
</dbReference>
<dbReference type="Proteomes" id="UP001056681">
    <property type="component" value="Chromosome"/>
</dbReference>
<dbReference type="EMBL" id="CP063231">
    <property type="protein sequence ID" value="URL57707.1"/>
    <property type="molecule type" value="Genomic_DNA"/>
</dbReference>
<dbReference type="SMART" id="SM00867">
    <property type="entry name" value="YceI"/>
    <property type="match status" value="1"/>
</dbReference>
<name>A0ABY4SYB8_9GAMM</name>
<evidence type="ECO:0000259" key="2">
    <source>
        <dbReference type="SMART" id="SM00867"/>
    </source>
</evidence>
<reference evidence="3" key="1">
    <citation type="submission" date="2020-10" db="EMBL/GenBank/DDBJ databases">
        <title>Whole-genome sequence of Luteibacter sp. EIF3.</title>
        <authorList>
            <person name="Friedrich I."/>
            <person name="Hertel R."/>
            <person name="Daniel R."/>
        </authorList>
    </citation>
    <scope>NUCLEOTIDE SEQUENCE</scope>
    <source>
        <strain evidence="3">EIF3</strain>
    </source>
</reference>
<dbReference type="PANTHER" id="PTHR34406:SF1">
    <property type="entry name" value="PROTEIN YCEI"/>
    <property type="match status" value="1"/>
</dbReference>
<evidence type="ECO:0000313" key="3">
    <source>
        <dbReference type="EMBL" id="URL57707.1"/>
    </source>
</evidence>
<accession>A0ABY4SYB8</accession>
<evidence type="ECO:0000313" key="4">
    <source>
        <dbReference type="Proteomes" id="UP001056681"/>
    </source>
</evidence>
<keyword evidence="1" id="KW-0732">Signal</keyword>
<feature type="signal peptide" evidence="1">
    <location>
        <begin position="1"/>
        <end position="21"/>
    </location>
</feature>
<keyword evidence="4" id="KW-1185">Reference proteome</keyword>
<dbReference type="Pfam" id="PF04264">
    <property type="entry name" value="YceI"/>
    <property type="match status" value="1"/>
</dbReference>
<evidence type="ECO:0000256" key="1">
    <source>
        <dbReference type="SAM" id="SignalP"/>
    </source>
</evidence>
<feature type="domain" description="Lipid/polyisoprenoid-binding YceI-like" evidence="2">
    <location>
        <begin position="25"/>
        <end position="189"/>
    </location>
</feature>
<dbReference type="RefSeq" id="WP_250338535.1">
    <property type="nucleotide sequence ID" value="NZ_CP063231.1"/>
</dbReference>
<organism evidence="3 4">
    <name type="scientific">Luteibacter flocculans</name>
    <dbReference type="NCBI Taxonomy" id="2780091"/>
    <lineage>
        <taxon>Bacteria</taxon>
        <taxon>Pseudomonadati</taxon>
        <taxon>Pseudomonadota</taxon>
        <taxon>Gammaproteobacteria</taxon>
        <taxon>Lysobacterales</taxon>
        <taxon>Rhodanobacteraceae</taxon>
        <taxon>Luteibacter</taxon>
    </lineage>
</organism>
<proteinExistence type="predicted"/>
<protein>
    <submittedName>
        <fullName evidence="3">Polyisoprenoid-binding protein</fullName>
    </submittedName>
</protein>
<dbReference type="SUPFAM" id="SSF101874">
    <property type="entry name" value="YceI-like"/>
    <property type="match status" value="1"/>
</dbReference>
<dbReference type="Gene3D" id="2.40.128.110">
    <property type="entry name" value="Lipid/polyisoprenoid-binding, YceI-like"/>
    <property type="match status" value="1"/>
</dbReference>
<dbReference type="InterPro" id="IPR036761">
    <property type="entry name" value="TTHA0802/YceI-like_sf"/>
</dbReference>